<feature type="signal peptide" evidence="1">
    <location>
        <begin position="1"/>
        <end position="21"/>
    </location>
</feature>
<organism evidence="2 3">
    <name type="scientific">Ameca splendens</name>
    <dbReference type="NCBI Taxonomy" id="208324"/>
    <lineage>
        <taxon>Eukaryota</taxon>
        <taxon>Metazoa</taxon>
        <taxon>Chordata</taxon>
        <taxon>Craniata</taxon>
        <taxon>Vertebrata</taxon>
        <taxon>Euteleostomi</taxon>
        <taxon>Actinopterygii</taxon>
        <taxon>Neopterygii</taxon>
        <taxon>Teleostei</taxon>
        <taxon>Neoteleostei</taxon>
        <taxon>Acanthomorphata</taxon>
        <taxon>Ovalentaria</taxon>
        <taxon>Atherinomorphae</taxon>
        <taxon>Cyprinodontiformes</taxon>
        <taxon>Goodeidae</taxon>
        <taxon>Ameca</taxon>
    </lineage>
</organism>
<proteinExistence type="predicted"/>
<accession>A0ABV0Z0I0</accession>
<keyword evidence="1" id="KW-0732">Signal</keyword>
<gene>
    <name evidence="2" type="ORF">AMECASPLE_016438</name>
</gene>
<evidence type="ECO:0008006" key="4">
    <source>
        <dbReference type="Google" id="ProtNLM"/>
    </source>
</evidence>
<dbReference type="Proteomes" id="UP001469553">
    <property type="component" value="Unassembled WGS sequence"/>
</dbReference>
<evidence type="ECO:0000313" key="3">
    <source>
        <dbReference type="Proteomes" id="UP001469553"/>
    </source>
</evidence>
<evidence type="ECO:0000256" key="1">
    <source>
        <dbReference type="SAM" id="SignalP"/>
    </source>
</evidence>
<reference evidence="2 3" key="1">
    <citation type="submission" date="2021-06" db="EMBL/GenBank/DDBJ databases">
        <authorList>
            <person name="Palmer J.M."/>
        </authorList>
    </citation>
    <scope>NUCLEOTIDE SEQUENCE [LARGE SCALE GENOMIC DNA]</scope>
    <source>
        <strain evidence="2 3">AS_MEX2019</strain>
        <tissue evidence="2">Muscle</tissue>
    </source>
</reference>
<comment type="caution">
    <text evidence="2">The sequence shown here is derived from an EMBL/GenBank/DDBJ whole genome shotgun (WGS) entry which is preliminary data.</text>
</comment>
<keyword evidence="3" id="KW-1185">Reference proteome</keyword>
<dbReference type="EMBL" id="JAHRIP010048221">
    <property type="protein sequence ID" value="MEQ2299561.1"/>
    <property type="molecule type" value="Genomic_DNA"/>
</dbReference>
<protein>
    <recommendedName>
        <fullName evidence="4">Secreted protein</fullName>
    </recommendedName>
</protein>
<feature type="chain" id="PRO_5046750784" description="Secreted protein" evidence="1">
    <location>
        <begin position="22"/>
        <end position="105"/>
    </location>
</feature>
<evidence type="ECO:0000313" key="2">
    <source>
        <dbReference type="EMBL" id="MEQ2299561.1"/>
    </source>
</evidence>
<sequence length="105" mass="12082">MLVLHHVALLLVFMPITLVKSQRNTVMIPPFDGQLLLPINLRRVVKLKCFSSSKKIMSGKDNLGKYKMQNVIQTILALCEKHCHHIFNLILLAKNRNKVYQVGQF</sequence>
<name>A0ABV0Z0I0_9TELE</name>